<keyword evidence="2" id="KW-0325">Glycoprotein</keyword>
<dbReference type="InterPro" id="IPR008373">
    <property type="entry name" value="Saposin"/>
</dbReference>
<keyword evidence="1" id="KW-1015">Disulfide bond</keyword>
<reference evidence="4" key="1">
    <citation type="submission" date="2021-01" db="EMBL/GenBank/DDBJ databases">
        <authorList>
            <person name="Eckstrom K.M.E."/>
        </authorList>
    </citation>
    <scope>NUCLEOTIDE SEQUENCE</scope>
    <source>
        <strain evidence="4">UVCC 0001</strain>
    </source>
</reference>
<dbReference type="SUPFAM" id="SSF47862">
    <property type="entry name" value="Saposin"/>
    <property type="match status" value="3"/>
</dbReference>
<dbReference type="GO" id="GO:0005764">
    <property type="term" value="C:lysosome"/>
    <property type="evidence" value="ECO:0007669"/>
    <property type="project" value="InterPro"/>
</dbReference>
<gene>
    <name evidence="4" type="ORF">QBZ16_001625</name>
</gene>
<dbReference type="Gene3D" id="1.10.225.10">
    <property type="entry name" value="Saposin-like"/>
    <property type="match status" value="3"/>
</dbReference>
<accession>A0AAD9IEB3</accession>
<evidence type="ECO:0000313" key="4">
    <source>
        <dbReference type="EMBL" id="KAK2075883.1"/>
    </source>
</evidence>
<comment type="caution">
    <text evidence="4">The sequence shown here is derived from an EMBL/GenBank/DDBJ whole genome shotgun (WGS) entry which is preliminary data.</text>
</comment>
<organism evidence="4 5">
    <name type="scientific">Prototheca wickerhamii</name>
    <dbReference type="NCBI Taxonomy" id="3111"/>
    <lineage>
        <taxon>Eukaryota</taxon>
        <taxon>Viridiplantae</taxon>
        <taxon>Chlorophyta</taxon>
        <taxon>core chlorophytes</taxon>
        <taxon>Trebouxiophyceae</taxon>
        <taxon>Chlorellales</taxon>
        <taxon>Chlorellaceae</taxon>
        <taxon>Prototheca</taxon>
    </lineage>
</organism>
<dbReference type="PANTHER" id="PTHR11480">
    <property type="entry name" value="SAPOSIN-RELATED"/>
    <property type="match status" value="1"/>
</dbReference>
<dbReference type="Proteomes" id="UP001255856">
    <property type="component" value="Unassembled WGS sequence"/>
</dbReference>
<dbReference type="Pfam" id="PF05184">
    <property type="entry name" value="SapB_1"/>
    <property type="match status" value="1"/>
</dbReference>
<protein>
    <recommendedName>
        <fullName evidence="3">Saposin B-type domain-containing protein</fullName>
    </recommendedName>
</protein>
<name>A0AAD9IEB3_PROWI</name>
<evidence type="ECO:0000259" key="3">
    <source>
        <dbReference type="PROSITE" id="PS50015"/>
    </source>
</evidence>
<dbReference type="InterPro" id="IPR008138">
    <property type="entry name" value="SapB_2"/>
</dbReference>
<feature type="domain" description="Saposin B-type" evidence="3">
    <location>
        <begin position="15"/>
        <end position="97"/>
    </location>
</feature>
<keyword evidence="5" id="KW-1185">Reference proteome</keyword>
<dbReference type="GO" id="GO:0016020">
    <property type="term" value="C:membrane"/>
    <property type="evidence" value="ECO:0007669"/>
    <property type="project" value="GOC"/>
</dbReference>
<dbReference type="InterPro" id="IPR011001">
    <property type="entry name" value="Saposin-like"/>
</dbReference>
<proteinExistence type="predicted"/>
<dbReference type="PRINTS" id="PR01797">
    <property type="entry name" value="SAPOSIN"/>
</dbReference>
<feature type="domain" description="Saposin B-type" evidence="3">
    <location>
        <begin position="213"/>
        <end position="293"/>
    </location>
</feature>
<evidence type="ECO:0000256" key="2">
    <source>
        <dbReference type="ARBA" id="ARBA00023180"/>
    </source>
</evidence>
<dbReference type="SMART" id="SM00741">
    <property type="entry name" value="SapB"/>
    <property type="match status" value="3"/>
</dbReference>
<dbReference type="InterPro" id="IPR008139">
    <property type="entry name" value="SaposinB_dom"/>
</dbReference>
<dbReference type="EMBL" id="JASFZW010000013">
    <property type="protein sequence ID" value="KAK2075883.1"/>
    <property type="molecule type" value="Genomic_DNA"/>
</dbReference>
<dbReference type="PROSITE" id="PS50015">
    <property type="entry name" value="SAP_B"/>
    <property type="match status" value="3"/>
</dbReference>
<dbReference type="InterPro" id="IPR051428">
    <property type="entry name" value="Sphingo_Act-Surfact_Prot"/>
</dbReference>
<dbReference type="InterPro" id="IPR007856">
    <property type="entry name" value="SapB_1"/>
</dbReference>
<sequence>MKSVESTSLTIKRAEPPACDLCEGFVTSMSKFLADPKTEHDVEQVLENVLCKSLPAEFYDTCVQELGVIYTQVVATIVSAMDPADVCGALGVCPGALAAASNGPFDCPMCRMVALTLLQRFKDPKAREDMHKAFLEACDDLEPIKKPKCILDVNALFASLEAILDDLDPDMACEVTQFCPKPGVALARPAAFAAMRPLWTGLLASHPSVAVGDDASCQNCKVIVLQAVAILQNPKTQMEVIEYAKESCNVFGDWQVQCEQYVTLYGPLFINMLITYLQPDAICTELGYCPASFLA</sequence>
<evidence type="ECO:0000313" key="5">
    <source>
        <dbReference type="Proteomes" id="UP001255856"/>
    </source>
</evidence>
<dbReference type="GO" id="GO:0006665">
    <property type="term" value="P:sphingolipid metabolic process"/>
    <property type="evidence" value="ECO:0007669"/>
    <property type="project" value="InterPro"/>
</dbReference>
<evidence type="ECO:0000256" key="1">
    <source>
        <dbReference type="ARBA" id="ARBA00023157"/>
    </source>
</evidence>
<dbReference type="AlphaFoldDB" id="A0AAD9IEB3"/>
<feature type="domain" description="Saposin B-type" evidence="3">
    <location>
        <begin position="103"/>
        <end position="183"/>
    </location>
</feature>
<dbReference type="Pfam" id="PF03489">
    <property type="entry name" value="SapB_2"/>
    <property type="match status" value="1"/>
</dbReference>